<proteinExistence type="inferred from homology"/>
<dbReference type="GO" id="GO:0008519">
    <property type="term" value="F:ammonium channel activity"/>
    <property type="evidence" value="ECO:0007669"/>
    <property type="project" value="InterPro"/>
</dbReference>
<organism evidence="12 13">
    <name type="scientific">Nannochloropsis gaditana</name>
    <dbReference type="NCBI Taxonomy" id="72520"/>
    <lineage>
        <taxon>Eukaryota</taxon>
        <taxon>Sar</taxon>
        <taxon>Stramenopiles</taxon>
        <taxon>Ochrophyta</taxon>
        <taxon>Eustigmatophyceae</taxon>
        <taxon>Eustigmatales</taxon>
        <taxon>Monodopsidaceae</taxon>
        <taxon>Nannochloropsis</taxon>
    </lineage>
</organism>
<keyword evidence="10" id="KW-0732">Signal</keyword>
<evidence type="ECO:0000256" key="1">
    <source>
        <dbReference type="ARBA" id="ARBA00004141"/>
    </source>
</evidence>
<protein>
    <submittedName>
        <fullName evidence="12">Ammonium transporter</fullName>
    </submittedName>
</protein>
<dbReference type="GO" id="GO:0005886">
    <property type="term" value="C:plasma membrane"/>
    <property type="evidence" value="ECO:0007669"/>
    <property type="project" value="TreeGrafter"/>
</dbReference>
<keyword evidence="7" id="KW-0924">Ammonia transport</keyword>
<keyword evidence="6 9" id="KW-0472">Membrane</keyword>
<dbReference type="AlphaFoldDB" id="W7TEP1"/>
<dbReference type="InterPro" id="IPR001905">
    <property type="entry name" value="Ammonium_transpt"/>
</dbReference>
<evidence type="ECO:0000256" key="5">
    <source>
        <dbReference type="ARBA" id="ARBA00022989"/>
    </source>
</evidence>
<evidence type="ECO:0000256" key="4">
    <source>
        <dbReference type="ARBA" id="ARBA00022692"/>
    </source>
</evidence>
<dbReference type="InterPro" id="IPR029020">
    <property type="entry name" value="Ammonium/urea_transptr"/>
</dbReference>
<dbReference type="EMBL" id="AZIL01002314">
    <property type="protein sequence ID" value="EWM21983.1"/>
    <property type="molecule type" value="Genomic_DNA"/>
</dbReference>
<evidence type="ECO:0000256" key="9">
    <source>
        <dbReference type="SAM" id="Phobius"/>
    </source>
</evidence>
<dbReference type="PANTHER" id="PTHR43029:SF10">
    <property type="entry name" value="AMMONIUM TRANSPORTER MEP2"/>
    <property type="match status" value="1"/>
</dbReference>
<dbReference type="OrthoDB" id="534912at2759"/>
<reference evidence="12 13" key="1">
    <citation type="journal article" date="2014" name="Mol. Plant">
        <title>Chromosome Scale Genome Assembly and Transcriptome Profiling of Nannochloropsis gaditana in Nitrogen Depletion.</title>
        <authorList>
            <person name="Corteggiani Carpinelli E."/>
            <person name="Telatin A."/>
            <person name="Vitulo N."/>
            <person name="Forcato C."/>
            <person name="D'Angelo M."/>
            <person name="Schiavon R."/>
            <person name="Vezzi A."/>
            <person name="Giacometti G.M."/>
            <person name="Morosinotto T."/>
            <person name="Valle G."/>
        </authorList>
    </citation>
    <scope>NUCLEOTIDE SEQUENCE [LARGE SCALE GENOMIC DNA]</scope>
    <source>
        <strain evidence="12 13">B-31</strain>
    </source>
</reference>
<feature type="compositionally biased region" description="Low complexity" evidence="8">
    <location>
        <begin position="97"/>
        <end position="110"/>
    </location>
</feature>
<keyword evidence="4 9" id="KW-0812">Transmembrane</keyword>
<keyword evidence="3" id="KW-0813">Transport</keyword>
<feature type="chain" id="PRO_5004900702" evidence="10">
    <location>
        <begin position="17"/>
        <end position="131"/>
    </location>
</feature>
<dbReference type="Proteomes" id="UP000019335">
    <property type="component" value="Unassembled WGS sequence"/>
</dbReference>
<sequence>MLTCTALVLLMTPGLAFFYGGMVDKKNILYTMFQSISAIAMVTCLWTFVGFSLAYGETVGHVIGNPSTFFLYRGVGAQPLKTVPSRNASLTCLTCASSSSSPSSSTAPLSMRSGIPKVSFDSGVSWTSREA</sequence>
<keyword evidence="13" id="KW-1185">Reference proteome</keyword>
<feature type="domain" description="Ammonium transporter AmtB-like" evidence="11">
    <location>
        <begin position="1"/>
        <end position="74"/>
    </location>
</feature>
<feature type="signal peptide" evidence="10">
    <location>
        <begin position="1"/>
        <end position="16"/>
    </location>
</feature>
<evidence type="ECO:0000313" key="13">
    <source>
        <dbReference type="Proteomes" id="UP000019335"/>
    </source>
</evidence>
<accession>W7TEP1</accession>
<dbReference type="SUPFAM" id="SSF111352">
    <property type="entry name" value="Ammonium transporter"/>
    <property type="match status" value="1"/>
</dbReference>
<evidence type="ECO:0000256" key="7">
    <source>
        <dbReference type="ARBA" id="ARBA00023177"/>
    </source>
</evidence>
<feature type="region of interest" description="Disordered" evidence="8">
    <location>
        <begin position="97"/>
        <end position="131"/>
    </location>
</feature>
<feature type="transmembrane region" description="Helical" evidence="9">
    <location>
        <begin position="32"/>
        <end position="55"/>
    </location>
</feature>
<gene>
    <name evidence="12" type="ORF">Naga_102173g1</name>
</gene>
<keyword evidence="5 9" id="KW-1133">Transmembrane helix</keyword>
<evidence type="ECO:0000256" key="2">
    <source>
        <dbReference type="ARBA" id="ARBA00005887"/>
    </source>
</evidence>
<dbReference type="PANTHER" id="PTHR43029">
    <property type="entry name" value="AMMONIUM TRANSPORTER MEP2"/>
    <property type="match status" value="1"/>
</dbReference>
<evidence type="ECO:0000256" key="3">
    <source>
        <dbReference type="ARBA" id="ARBA00022448"/>
    </source>
</evidence>
<evidence type="ECO:0000256" key="10">
    <source>
        <dbReference type="SAM" id="SignalP"/>
    </source>
</evidence>
<name>W7TEP1_9STRA</name>
<feature type="compositionally biased region" description="Polar residues" evidence="8">
    <location>
        <begin position="122"/>
        <end position="131"/>
    </location>
</feature>
<evidence type="ECO:0000259" key="11">
    <source>
        <dbReference type="Pfam" id="PF00909"/>
    </source>
</evidence>
<evidence type="ECO:0000256" key="6">
    <source>
        <dbReference type="ARBA" id="ARBA00023136"/>
    </source>
</evidence>
<comment type="similarity">
    <text evidence="2">Belongs to the ammonia transporter channel (TC 1.A.11.2) family.</text>
</comment>
<dbReference type="Gene3D" id="1.10.3430.10">
    <property type="entry name" value="Ammonium transporter AmtB like domains"/>
    <property type="match status" value="1"/>
</dbReference>
<dbReference type="InterPro" id="IPR024041">
    <property type="entry name" value="NH4_transpt_AmtB-like_dom"/>
</dbReference>
<evidence type="ECO:0000256" key="8">
    <source>
        <dbReference type="SAM" id="MobiDB-lite"/>
    </source>
</evidence>
<evidence type="ECO:0000313" key="12">
    <source>
        <dbReference type="EMBL" id="EWM21983.1"/>
    </source>
</evidence>
<comment type="caution">
    <text evidence="12">The sequence shown here is derived from an EMBL/GenBank/DDBJ whole genome shotgun (WGS) entry which is preliminary data.</text>
</comment>
<comment type="subcellular location">
    <subcellularLocation>
        <location evidence="1">Membrane</location>
        <topology evidence="1">Multi-pass membrane protein</topology>
    </subcellularLocation>
</comment>
<dbReference type="Pfam" id="PF00909">
    <property type="entry name" value="Ammonium_transp"/>
    <property type="match status" value="1"/>
</dbReference>